<dbReference type="OrthoDB" id="6774673at2759"/>
<protein>
    <submittedName>
        <fullName evidence="2">Uncharacterized protein</fullName>
    </submittedName>
</protein>
<name>A0A9N9XER6_DIABA</name>
<evidence type="ECO:0000313" key="2">
    <source>
        <dbReference type="EMBL" id="CAG9833162.1"/>
    </source>
</evidence>
<dbReference type="PANTHER" id="PTHR10773">
    <property type="entry name" value="DNA-DIRECTED RNA POLYMERASES I, II, AND III SUBUNIT RPABC2"/>
    <property type="match status" value="1"/>
</dbReference>
<evidence type="ECO:0000313" key="3">
    <source>
        <dbReference type="Proteomes" id="UP001153709"/>
    </source>
</evidence>
<sequence>MFTYTLDIGYKTIHYRVDNSSCGMTDEVLHVSTKKMVKTRYTESHTYLEQFFESLPKLPSHYCRSETKKLYLKYSFNSMSDLYGVYVNSFCQENNLTPLGRNVFPKRLKENNFALYTPKKDLCNICFAFKYKNTTEEEYRAHIKRKEDAREARTLNKAISEKYEIIALTMDLKAIKLCPYIPANKMYFKTKSSCPNFTVYNSKTRDVMCYWFSENENNQLKASTFVSCIIHYLEEDCVTDSKTPVVIYSDGCLIGVLKIRKSIYPVTMLPLQLKQGKELSHIDRGFSLSEALDMINGSENVTNELEAIFIEPPNPYVDTDEDSGAEIDNLIINHLTGRQYQAVAGLKLTYNNHIEASDDDVNLQSTHSSAGPFQEPLRSECNC</sequence>
<keyword evidence="3" id="KW-1185">Reference proteome</keyword>
<accession>A0A9N9XER6</accession>
<dbReference type="PANTHER" id="PTHR10773:SF19">
    <property type="match status" value="1"/>
</dbReference>
<gene>
    <name evidence="2" type="ORF">DIABBA_LOCUS6580</name>
</gene>
<organism evidence="2 3">
    <name type="scientific">Diabrotica balteata</name>
    <name type="common">Banded cucumber beetle</name>
    <dbReference type="NCBI Taxonomy" id="107213"/>
    <lineage>
        <taxon>Eukaryota</taxon>
        <taxon>Metazoa</taxon>
        <taxon>Ecdysozoa</taxon>
        <taxon>Arthropoda</taxon>
        <taxon>Hexapoda</taxon>
        <taxon>Insecta</taxon>
        <taxon>Pterygota</taxon>
        <taxon>Neoptera</taxon>
        <taxon>Endopterygota</taxon>
        <taxon>Coleoptera</taxon>
        <taxon>Polyphaga</taxon>
        <taxon>Cucujiformia</taxon>
        <taxon>Chrysomeloidea</taxon>
        <taxon>Chrysomelidae</taxon>
        <taxon>Galerucinae</taxon>
        <taxon>Diabroticina</taxon>
        <taxon>Diabroticites</taxon>
        <taxon>Diabrotica</taxon>
    </lineage>
</organism>
<dbReference type="EMBL" id="OU898279">
    <property type="protein sequence ID" value="CAG9833162.1"/>
    <property type="molecule type" value="Genomic_DNA"/>
</dbReference>
<evidence type="ECO:0000256" key="1">
    <source>
        <dbReference type="SAM" id="MobiDB-lite"/>
    </source>
</evidence>
<dbReference type="Proteomes" id="UP001153709">
    <property type="component" value="Chromosome 4"/>
</dbReference>
<feature type="compositionally biased region" description="Polar residues" evidence="1">
    <location>
        <begin position="362"/>
        <end position="371"/>
    </location>
</feature>
<dbReference type="AlphaFoldDB" id="A0A9N9XER6"/>
<reference evidence="2" key="1">
    <citation type="submission" date="2022-01" db="EMBL/GenBank/DDBJ databases">
        <authorList>
            <person name="King R."/>
        </authorList>
    </citation>
    <scope>NUCLEOTIDE SEQUENCE</scope>
</reference>
<proteinExistence type="predicted"/>
<feature type="region of interest" description="Disordered" evidence="1">
    <location>
        <begin position="361"/>
        <end position="383"/>
    </location>
</feature>